<keyword evidence="1" id="KW-0175">Coiled coil</keyword>
<feature type="coiled-coil region" evidence="1">
    <location>
        <begin position="15"/>
        <end position="42"/>
    </location>
</feature>
<gene>
    <name evidence="3" type="ORF">C1645_824464</name>
</gene>
<protein>
    <submittedName>
        <fullName evidence="3">Uncharacterized protein</fullName>
    </submittedName>
</protein>
<dbReference type="Proteomes" id="UP000265703">
    <property type="component" value="Unassembled WGS sequence"/>
</dbReference>
<organism evidence="3 4">
    <name type="scientific">Glomus cerebriforme</name>
    <dbReference type="NCBI Taxonomy" id="658196"/>
    <lineage>
        <taxon>Eukaryota</taxon>
        <taxon>Fungi</taxon>
        <taxon>Fungi incertae sedis</taxon>
        <taxon>Mucoromycota</taxon>
        <taxon>Glomeromycotina</taxon>
        <taxon>Glomeromycetes</taxon>
        <taxon>Glomerales</taxon>
        <taxon>Glomeraceae</taxon>
        <taxon>Glomus</taxon>
    </lineage>
</organism>
<accession>A0A397SXG1</accession>
<evidence type="ECO:0000256" key="1">
    <source>
        <dbReference type="SAM" id="Coils"/>
    </source>
</evidence>
<keyword evidence="4" id="KW-1185">Reference proteome</keyword>
<sequence length="817" mass="92354">MYPGQSPGTFRITKLETENVEIAELKKENAELRKKNTDFRMKFANFETEKAELKCRIVETLRMTEEERMRCNAENVKLRVTIEKLGKNNTKENAELRDRITKVEQKQTLNNNVTKVTNSFNNSSPNFNSLADQLLMEMDTSLSKELIPEGLPELAVNIPVMDQCDQTCLEDMKTDAFLNKVYKKKDDVKRQKLIFSGSSSHEAEISVTARHPKCSSLSLLDLAHLFVKASDIEYHTKKANEEEILCWINFGKEFIYQYNGIVKNSNGKIGEKKAKGIIYDEMLEHLATIHEKRSKEIGTQLPKISRSSLTRRTQRSMKLVRIFEKIGIDKIKYLSAYNSNFISELTNDHIQEIIDNSAKQDDFPTPEISARNLKTSEKILPEANSAKVNTDTSDDDVYFDKVNEVNKHNGDPNLINDDSDSNSNSEDEISDDSDDDGYNRYSGYGRYNEYGERDRSYYYRDERYERKSSLMISPIISPKKVADILIAHDSKLTNDLSIHDLKIANEINTHVSEINNTFTAEIGKNNAKELTAIIEKFNARNNSFSSEVNGFLASLNTITNKLGKAGKTLESHHNNFCGISSKFTSIKASIEILQNDLAQHYAVVRRADFDSSSSTGSSNLSVIPDIALDLRICFKQHFDQLMKARNVTFDEMCFMVVIDIRSLGGNIKISTVKNFYNGVSGSNVSTVNQIKAWPVAKINSHDAGYASEAQRILAMFITINATIQVLVSNMVRHNDESDESDQHSVVNHSEASSQSESSHASSYSGSSSSNSSFFENVETRFKQIFNSLRGSDSVDYMCETVAREIRQLTGKRLEGLL</sequence>
<dbReference type="EMBL" id="QKYT01000209">
    <property type="protein sequence ID" value="RIA89699.1"/>
    <property type="molecule type" value="Genomic_DNA"/>
</dbReference>
<feature type="region of interest" description="Disordered" evidence="2">
    <location>
        <begin position="736"/>
        <end position="770"/>
    </location>
</feature>
<feature type="region of interest" description="Disordered" evidence="2">
    <location>
        <begin position="404"/>
        <end position="446"/>
    </location>
</feature>
<dbReference type="AlphaFoldDB" id="A0A397SXG1"/>
<evidence type="ECO:0000256" key="2">
    <source>
        <dbReference type="SAM" id="MobiDB-lite"/>
    </source>
</evidence>
<reference evidence="3 4" key="1">
    <citation type="submission" date="2018-06" db="EMBL/GenBank/DDBJ databases">
        <title>Comparative genomics reveals the genomic features of Rhizophagus irregularis, R. cerebriforme, R. diaphanum and Gigaspora rosea, and their symbiotic lifestyle signature.</title>
        <authorList>
            <person name="Morin E."/>
            <person name="San Clemente H."/>
            <person name="Chen E.C.H."/>
            <person name="De La Providencia I."/>
            <person name="Hainaut M."/>
            <person name="Kuo A."/>
            <person name="Kohler A."/>
            <person name="Murat C."/>
            <person name="Tang N."/>
            <person name="Roy S."/>
            <person name="Loubradou J."/>
            <person name="Henrissat B."/>
            <person name="Grigoriev I.V."/>
            <person name="Corradi N."/>
            <person name="Roux C."/>
            <person name="Martin F.M."/>
        </authorList>
    </citation>
    <scope>NUCLEOTIDE SEQUENCE [LARGE SCALE GENOMIC DNA]</scope>
    <source>
        <strain evidence="3 4">DAOM 227022</strain>
    </source>
</reference>
<comment type="caution">
    <text evidence="3">The sequence shown here is derived from an EMBL/GenBank/DDBJ whole genome shotgun (WGS) entry which is preliminary data.</text>
</comment>
<name>A0A397SXG1_9GLOM</name>
<evidence type="ECO:0000313" key="4">
    <source>
        <dbReference type="Proteomes" id="UP000265703"/>
    </source>
</evidence>
<feature type="compositionally biased region" description="Acidic residues" evidence="2">
    <location>
        <begin position="417"/>
        <end position="436"/>
    </location>
</feature>
<feature type="compositionally biased region" description="Low complexity" evidence="2">
    <location>
        <begin position="747"/>
        <end position="770"/>
    </location>
</feature>
<dbReference type="OrthoDB" id="2442052at2759"/>
<proteinExistence type="predicted"/>
<evidence type="ECO:0000313" key="3">
    <source>
        <dbReference type="EMBL" id="RIA89699.1"/>
    </source>
</evidence>